<feature type="domain" description="DUF6444" evidence="5">
    <location>
        <begin position="20"/>
        <end position="78"/>
    </location>
</feature>
<dbReference type="InterPro" id="IPR052344">
    <property type="entry name" value="Transposase-related"/>
</dbReference>
<dbReference type="Pfam" id="PF20042">
    <property type="entry name" value="DUF6444"/>
    <property type="match status" value="1"/>
</dbReference>
<feature type="region of interest" description="Disordered" evidence="2">
    <location>
        <begin position="36"/>
        <end position="83"/>
    </location>
</feature>
<evidence type="ECO:0000256" key="1">
    <source>
        <dbReference type="SAM" id="Coils"/>
    </source>
</evidence>
<reference evidence="6" key="1">
    <citation type="submission" date="2018-06" db="EMBL/GenBank/DDBJ databases">
        <authorList>
            <person name="Zhirakovskaya E."/>
        </authorList>
    </citation>
    <scope>NUCLEOTIDE SEQUENCE</scope>
</reference>
<protein>
    <submittedName>
        <fullName evidence="6">Uncharacterized protein</fullName>
    </submittedName>
</protein>
<feature type="domain" description="Transposase IS66 central" evidence="3">
    <location>
        <begin position="156"/>
        <end position="418"/>
    </location>
</feature>
<dbReference type="PANTHER" id="PTHR33678">
    <property type="entry name" value="BLL1576 PROTEIN"/>
    <property type="match status" value="1"/>
</dbReference>
<evidence type="ECO:0000313" key="6">
    <source>
        <dbReference type="EMBL" id="VAW69234.1"/>
    </source>
</evidence>
<dbReference type="NCBIfam" id="NF033517">
    <property type="entry name" value="transpos_IS66"/>
    <property type="match status" value="1"/>
</dbReference>
<sequence>MNIGLLIERLETLEKKVATLEKENFFLKERLAKYENPKNSRNSSMPPSRDENRPKTNQSLRKSSGKSVGGQKGRRGKTLEMTTTPDKVVELQPDYCSNCGSSLVELAATKEQSRQIIDIPPIKAIFTEYQSFSKTCNCGCTTIASFPKGVNSPISYGSTIEALVAYFHARQYLPFARMKETLNDTFGVSISEGGIHCLLKRFAQKTTPIYQIIKERVQDSKVIGTDETGVKVNGNKDWFWTWQTSNLTFITHSKNRGSETINREFPQGFAQSTLVHDGWKAQLKTVSKHHQSCLAHLQRTLNYLNERYPKNSWTTKFIKLLYDSLTLKNKWDFQSNKHLLDRASIVQGLEYLLDNPPDKKNKELFTFYKRMCKESQHIFTFLFVADVPPDNNASERAIRNVKVKQKISGQFKIEHAAQNFAKIRSVIDTTIKNGMSVLQALSLIAKFEFELQTD</sequence>
<dbReference type="AlphaFoldDB" id="A0A3B0YK09"/>
<feature type="domain" description="Transposase IS66 zinc-finger binding" evidence="4">
    <location>
        <begin position="93"/>
        <end position="138"/>
    </location>
</feature>
<organism evidence="6">
    <name type="scientific">hydrothermal vent metagenome</name>
    <dbReference type="NCBI Taxonomy" id="652676"/>
    <lineage>
        <taxon>unclassified sequences</taxon>
        <taxon>metagenomes</taxon>
        <taxon>ecological metagenomes</taxon>
    </lineage>
</organism>
<dbReference type="InterPro" id="IPR045618">
    <property type="entry name" value="DUF6444"/>
</dbReference>
<dbReference type="InterPro" id="IPR024474">
    <property type="entry name" value="Znf_dom_IS66"/>
</dbReference>
<accession>A0A3B0YK09</accession>
<gene>
    <name evidence="6" type="ORF">MNBD_GAMMA10-3361</name>
</gene>
<proteinExistence type="predicted"/>
<evidence type="ECO:0000256" key="2">
    <source>
        <dbReference type="SAM" id="MobiDB-lite"/>
    </source>
</evidence>
<evidence type="ECO:0000259" key="5">
    <source>
        <dbReference type="Pfam" id="PF20042"/>
    </source>
</evidence>
<dbReference type="InterPro" id="IPR004291">
    <property type="entry name" value="Transposase_IS66_central"/>
</dbReference>
<dbReference type="EMBL" id="UOFJ01000405">
    <property type="protein sequence ID" value="VAW69234.1"/>
    <property type="molecule type" value="Genomic_DNA"/>
</dbReference>
<feature type="coiled-coil region" evidence="1">
    <location>
        <begin position="3"/>
        <end position="30"/>
    </location>
</feature>
<evidence type="ECO:0000259" key="4">
    <source>
        <dbReference type="Pfam" id="PF13005"/>
    </source>
</evidence>
<dbReference type="Pfam" id="PF13005">
    <property type="entry name" value="zf-IS66"/>
    <property type="match status" value="1"/>
</dbReference>
<name>A0A3B0YK09_9ZZZZ</name>
<dbReference type="PANTHER" id="PTHR33678:SF1">
    <property type="entry name" value="BLL1576 PROTEIN"/>
    <property type="match status" value="1"/>
</dbReference>
<evidence type="ECO:0000259" key="3">
    <source>
        <dbReference type="Pfam" id="PF03050"/>
    </source>
</evidence>
<dbReference type="Pfam" id="PF03050">
    <property type="entry name" value="DDE_Tnp_IS66"/>
    <property type="match status" value="1"/>
</dbReference>
<keyword evidence="1" id="KW-0175">Coiled coil</keyword>